<comment type="similarity">
    <text evidence="1">Belongs to the peptidase C13 family.</text>
</comment>
<protein>
    <recommendedName>
        <fullName evidence="5">Legumain</fullName>
    </recommendedName>
</protein>
<dbReference type="Proteomes" id="UP001283361">
    <property type="component" value="Unassembled WGS sequence"/>
</dbReference>
<dbReference type="PANTHER" id="PTHR12000:SF42">
    <property type="entry name" value="LEGUMAIN"/>
    <property type="match status" value="1"/>
</dbReference>
<dbReference type="AlphaFoldDB" id="A0AAE1CKM7"/>
<dbReference type="Pfam" id="PF01650">
    <property type="entry name" value="Peptidase_C13"/>
    <property type="match status" value="1"/>
</dbReference>
<comment type="caution">
    <text evidence="3">The sequence shown here is derived from an EMBL/GenBank/DDBJ whole genome shotgun (WGS) entry which is preliminary data.</text>
</comment>
<dbReference type="Gene3D" id="3.40.50.1460">
    <property type="match status" value="1"/>
</dbReference>
<keyword evidence="4" id="KW-1185">Reference proteome</keyword>
<dbReference type="GO" id="GO:0006624">
    <property type="term" value="P:vacuolar protein processing"/>
    <property type="evidence" value="ECO:0007669"/>
    <property type="project" value="TreeGrafter"/>
</dbReference>
<accession>A0AAE1CKM7</accession>
<name>A0AAE1CKM7_9GAST</name>
<dbReference type="Gene3D" id="1.10.132.130">
    <property type="match status" value="1"/>
</dbReference>
<feature type="active site" description="Nucleophile" evidence="2">
    <location>
        <position position="246"/>
    </location>
</feature>
<dbReference type="GO" id="GO:0005773">
    <property type="term" value="C:vacuole"/>
    <property type="evidence" value="ECO:0007669"/>
    <property type="project" value="GOC"/>
</dbReference>
<dbReference type="InterPro" id="IPR046427">
    <property type="entry name" value="Legumain_prodom_sf"/>
</dbReference>
<evidence type="ECO:0000256" key="2">
    <source>
        <dbReference type="PIRSR" id="PIRSR019663-1"/>
    </source>
</evidence>
<dbReference type="PRINTS" id="PR00776">
    <property type="entry name" value="HEMOGLOBNASE"/>
</dbReference>
<dbReference type="GO" id="GO:0051603">
    <property type="term" value="P:proteolysis involved in protein catabolic process"/>
    <property type="evidence" value="ECO:0007669"/>
    <property type="project" value="TreeGrafter"/>
</dbReference>
<evidence type="ECO:0000313" key="4">
    <source>
        <dbReference type="Proteomes" id="UP001283361"/>
    </source>
</evidence>
<organism evidence="3 4">
    <name type="scientific">Elysia crispata</name>
    <name type="common">lettuce slug</name>
    <dbReference type="NCBI Taxonomy" id="231223"/>
    <lineage>
        <taxon>Eukaryota</taxon>
        <taxon>Metazoa</taxon>
        <taxon>Spiralia</taxon>
        <taxon>Lophotrochozoa</taxon>
        <taxon>Mollusca</taxon>
        <taxon>Gastropoda</taxon>
        <taxon>Heterobranchia</taxon>
        <taxon>Euthyneura</taxon>
        <taxon>Panpulmonata</taxon>
        <taxon>Sacoglossa</taxon>
        <taxon>Placobranchoidea</taxon>
        <taxon>Plakobranchidae</taxon>
        <taxon>Elysia</taxon>
    </lineage>
</organism>
<dbReference type="InterPro" id="IPR001096">
    <property type="entry name" value="Peptidase_C13"/>
</dbReference>
<dbReference type="EMBL" id="JAWDGP010007771">
    <property type="protein sequence ID" value="KAK3705416.1"/>
    <property type="molecule type" value="Genomic_DNA"/>
</dbReference>
<dbReference type="PANTHER" id="PTHR12000">
    <property type="entry name" value="HEMOGLOBINASE FAMILY MEMBER"/>
    <property type="match status" value="1"/>
</dbReference>
<dbReference type="PIRSF" id="PIRSF019663">
    <property type="entry name" value="Legumain"/>
    <property type="match status" value="1"/>
</dbReference>
<evidence type="ECO:0000256" key="1">
    <source>
        <dbReference type="ARBA" id="ARBA00009941"/>
    </source>
</evidence>
<evidence type="ECO:0000313" key="3">
    <source>
        <dbReference type="EMBL" id="KAK3705416.1"/>
    </source>
</evidence>
<feature type="active site" evidence="2">
    <location>
        <position position="204"/>
    </location>
</feature>
<evidence type="ECO:0008006" key="5">
    <source>
        <dbReference type="Google" id="ProtNLM"/>
    </source>
</evidence>
<proteinExistence type="inferred from homology"/>
<sequence>MRFIQGDSGGHTPRFCVYAGKDENTAVIDENLSKNIPYESQDQRLSITCKLRREKLPTTMKSLSALLYISLAVLAIHAKEGKKWALLVASANGWYNYGMQADVYHAYQVFREGGVPEEQLVVMAYDDIAEDESNPFKGQVFQSYDLRDIYEGLKIDYRADSVNKETFKAVLRGDRQAVKNLTGGDGKVIDSGPDDNVFVFVSNHGVPGHICWLDGDDMSATELYADIQHLHKNKRYKNLVLYIDTCYAGSMFEHILPTNIGVYAATATDATNLAWNSDCVSAAFGEQAPCLGGLFSINWVYELLSDDRTRSTMNMQFEEAKLACTGQSFPRQYGDLSIANFTQDQFFGNSAQNKKPRQSKRYRRSAEAKSVVAKHLLVYQTLKNQLLRMPERSLAAERARTKLRQVETLMGHADQFIKDVATAVYGWFGSDETFAWAETNFGPINWSCYEPVVKSVKDQCPGMMRDEDVRYYAGAKFGVLVNLCNEVTTNTVLAAVNAAAKVNVLCNVLEEKDFL</sequence>
<reference evidence="3" key="1">
    <citation type="journal article" date="2023" name="G3 (Bethesda)">
        <title>A reference genome for the long-term kleptoplast-retaining sea slug Elysia crispata morphotype clarki.</title>
        <authorList>
            <person name="Eastman K.E."/>
            <person name="Pendleton A.L."/>
            <person name="Shaikh M.A."/>
            <person name="Suttiyut T."/>
            <person name="Ogas R."/>
            <person name="Tomko P."/>
            <person name="Gavelis G."/>
            <person name="Widhalm J.R."/>
            <person name="Wisecaver J.H."/>
        </authorList>
    </citation>
    <scope>NUCLEOTIDE SEQUENCE</scope>
    <source>
        <strain evidence="3">ECLA1</strain>
    </source>
</reference>
<dbReference type="GO" id="GO:0004197">
    <property type="term" value="F:cysteine-type endopeptidase activity"/>
    <property type="evidence" value="ECO:0007669"/>
    <property type="project" value="TreeGrafter"/>
</dbReference>
<gene>
    <name evidence="3" type="ORF">RRG08_033995</name>
</gene>